<sequence>MKLIGKYVLTGVTTCLKRAPDKTLPVLGFFAHGVYHIWYISSAAPGMNHRCRHFVYRLKYNTCLLYCKDFELKFLIFCTYVYLLTAICELKIKYS</sequence>
<proteinExistence type="predicted"/>
<evidence type="ECO:0000313" key="1">
    <source>
        <dbReference type="EMBL" id="KFM58137.1"/>
    </source>
</evidence>
<dbReference type="AlphaFoldDB" id="A0A087SZ48"/>
<evidence type="ECO:0000313" key="2">
    <source>
        <dbReference type="Proteomes" id="UP000054359"/>
    </source>
</evidence>
<feature type="non-terminal residue" evidence="1">
    <location>
        <position position="95"/>
    </location>
</feature>
<organism evidence="1 2">
    <name type="scientific">Stegodyphus mimosarum</name>
    <name type="common">African social velvet spider</name>
    <dbReference type="NCBI Taxonomy" id="407821"/>
    <lineage>
        <taxon>Eukaryota</taxon>
        <taxon>Metazoa</taxon>
        <taxon>Ecdysozoa</taxon>
        <taxon>Arthropoda</taxon>
        <taxon>Chelicerata</taxon>
        <taxon>Arachnida</taxon>
        <taxon>Araneae</taxon>
        <taxon>Araneomorphae</taxon>
        <taxon>Entelegynae</taxon>
        <taxon>Eresoidea</taxon>
        <taxon>Eresidae</taxon>
        <taxon>Stegodyphus</taxon>
    </lineage>
</organism>
<protein>
    <submittedName>
        <fullName evidence="1">Uncharacterized protein</fullName>
    </submittedName>
</protein>
<reference evidence="1 2" key="1">
    <citation type="submission" date="2013-11" db="EMBL/GenBank/DDBJ databases">
        <title>Genome sequencing of Stegodyphus mimosarum.</title>
        <authorList>
            <person name="Bechsgaard J."/>
        </authorList>
    </citation>
    <scope>NUCLEOTIDE SEQUENCE [LARGE SCALE GENOMIC DNA]</scope>
</reference>
<dbReference type="EMBL" id="KK112629">
    <property type="protein sequence ID" value="KFM58137.1"/>
    <property type="molecule type" value="Genomic_DNA"/>
</dbReference>
<name>A0A087SZ48_STEMI</name>
<keyword evidence="2" id="KW-1185">Reference proteome</keyword>
<accession>A0A087SZ48</accession>
<gene>
    <name evidence="1" type="ORF">X975_15172</name>
</gene>
<dbReference type="Proteomes" id="UP000054359">
    <property type="component" value="Unassembled WGS sequence"/>
</dbReference>